<accession>A0ACC0CI97</accession>
<organism evidence="1 2">
    <name type="scientific">Hypoxylon rubiginosum</name>
    <dbReference type="NCBI Taxonomy" id="110542"/>
    <lineage>
        <taxon>Eukaryota</taxon>
        <taxon>Fungi</taxon>
        <taxon>Dikarya</taxon>
        <taxon>Ascomycota</taxon>
        <taxon>Pezizomycotina</taxon>
        <taxon>Sordariomycetes</taxon>
        <taxon>Xylariomycetidae</taxon>
        <taxon>Xylariales</taxon>
        <taxon>Hypoxylaceae</taxon>
        <taxon>Hypoxylon</taxon>
    </lineage>
</organism>
<evidence type="ECO:0000313" key="1">
    <source>
        <dbReference type="EMBL" id="KAI6080145.1"/>
    </source>
</evidence>
<gene>
    <name evidence="1" type="ORF">F4821DRAFT_274040</name>
</gene>
<name>A0ACC0CI97_9PEZI</name>
<comment type="caution">
    <text evidence="1">The sequence shown here is derived from an EMBL/GenBank/DDBJ whole genome shotgun (WGS) entry which is preliminary data.</text>
</comment>
<evidence type="ECO:0000313" key="2">
    <source>
        <dbReference type="Proteomes" id="UP001497680"/>
    </source>
</evidence>
<dbReference type="Proteomes" id="UP001497680">
    <property type="component" value="Unassembled WGS sequence"/>
</dbReference>
<protein>
    <submittedName>
        <fullName evidence="1">Cytochrome P450</fullName>
    </submittedName>
</protein>
<proteinExistence type="predicted"/>
<sequence>MDLLTCVCLAAIEAKVITFFFPTVLSTEAWPFAIWNAVSLFLLQYFTLKCYRILVHPVYFSPLRHLPGPTDNHFFLGQALRLLWAETPTSLYVQWMRENPDAPVIRYLSFANSEVLVVNSIHAHKALLQTNCYDFRKPDTLRRMVKEIVGNGIFMLEGEIHRARRKMLAASFSNPQIRKHQPIFQRVARQLGGVFDQAIDCNTHDAVGVVDCRKVFCRATLDIIAETALGIELSHLRVTTSAYQPSAKPGSGSGYTFHQAYDTLFTQRFASKVLLWANAFVPTRWIPVKANHDFLFATIWLRDVLTGLVRDRYCVLSEIVASDAQAKRESPDLLTYLVTESRPGGPAEGISEDELVGHLLQFMVAGHETSAMALVWSVYVMATKQDIQSKLRTEVVELLPHAVDPTAAELDSLPYLNGFVKEILRLYSPATLMYREAAVDVNLDGVFVPKGTTVEMVPSVTMRNPHIWGEDVDVVDPSRWNHLTGDQHSPYAFEAFSNGPRICIGRSFALLEIKTILVEMVRHYRFLYVAKPFSVGNPSLILRPTSLQVAVQKLGKQTDA</sequence>
<dbReference type="EMBL" id="MU394479">
    <property type="protein sequence ID" value="KAI6080145.1"/>
    <property type="molecule type" value="Genomic_DNA"/>
</dbReference>
<keyword evidence="2" id="KW-1185">Reference proteome</keyword>
<reference evidence="1 2" key="1">
    <citation type="journal article" date="2022" name="New Phytol.">
        <title>Ecological generalism drives hyperdiversity of secondary metabolite gene clusters in xylarialean endophytes.</title>
        <authorList>
            <person name="Franco M.E.E."/>
            <person name="Wisecaver J.H."/>
            <person name="Arnold A.E."/>
            <person name="Ju Y.M."/>
            <person name="Slot J.C."/>
            <person name="Ahrendt S."/>
            <person name="Moore L.P."/>
            <person name="Eastman K.E."/>
            <person name="Scott K."/>
            <person name="Konkel Z."/>
            <person name="Mondo S.J."/>
            <person name="Kuo A."/>
            <person name="Hayes R.D."/>
            <person name="Haridas S."/>
            <person name="Andreopoulos B."/>
            <person name="Riley R."/>
            <person name="LaButti K."/>
            <person name="Pangilinan J."/>
            <person name="Lipzen A."/>
            <person name="Amirebrahimi M."/>
            <person name="Yan J."/>
            <person name="Adam C."/>
            <person name="Keymanesh K."/>
            <person name="Ng V."/>
            <person name="Louie K."/>
            <person name="Northen T."/>
            <person name="Drula E."/>
            <person name="Henrissat B."/>
            <person name="Hsieh H.M."/>
            <person name="Youens-Clark K."/>
            <person name="Lutzoni F."/>
            <person name="Miadlikowska J."/>
            <person name="Eastwood D.C."/>
            <person name="Hamelin R.C."/>
            <person name="Grigoriev I.V."/>
            <person name="U'Ren J.M."/>
        </authorList>
    </citation>
    <scope>NUCLEOTIDE SEQUENCE [LARGE SCALE GENOMIC DNA]</scope>
    <source>
        <strain evidence="1 2">ER1909</strain>
    </source>
</reference>